<evidence type="ECO:0000313" key="3">
    <source>
        <dbReference type="Proteomes" id="UP000297604"/>
    </source>
</evidence>
<feature type="domain" description="Solute-binding protein family 5" evidence="1">
    <location>
        <begin position="2"/>
        <end position="37"/>
    </location>
</feature>
<dbReference type="Gene3D" id="3.10.105.10">
    <property type="entry name" value="Dipeptide-binding Protein, Domain 3"/>
    <property type="match status" value="1"/>
</dbReference>
<keyword evidence="3" id="KW-1185">Reference proteome</keyword>
<dbReference type="SUPFAM" id="SSF53850">
    <property type="entry name" value="Periplasmic binding protein-like II"/>
    <property type="match status" value="1"/>
</dbReference>
<evidence type="ECO:0000313" key="2">
    <source>
        <dbReference type="EMBL" id="TFC22994.1"/>
    </source>
</evidence>
<name>A0ABY2IR58_9MICO</name>
<accession>A0ABY2IR58</accession>
<dbReference type="EMBL" id="SOFS01000009">
    <property type="protein sequence ID" value="TFC22994.1"/>
    <property type="molecule type" value="Genomic_DNA"/>
</dbReference>
<gene>
    <name evidence="2" type="ORF">E3O46_02455</name>
</gene>
<evidence type="ECO:0000259" key="1">
    <source>
        <dbReference type="Pfam" id="PF00496"/>
    </source>
</evidence>
<dbReference type="Pfam" id="PF00496">
    <property type="entry name" value="SBP_bac_5"/>
    <property type="match status" value="1"/>
</dbReference>
<reference evidence="2 3" key="1">
    <citation type="submission" date="2019-03" db="EMBL/GenBank/DDBJ databases">
        <title>Genomics of glacier-inhabiting Cryobacterium strains.</title>
        <authorList>
            <person name="Liu Q."/>
            <person name="Xin Y.-H."/>
        </authorList>
    </citation>
    <scope>NUCLEOTIDE SEQUENCE [LARGE SCALE GENOMIC DNA]</scope>
    <source>
        <strain evidence="2 3">MDB1-5</strain>
    </source>
</reference>
<protein>
    <recommendedName>
        <fullName evidence="1">Solute-binding protein family 5 domain-containing protein</fullName>
    </recommendedName>
</protein>
<sequence length="39" mass="4263">MNPAFKDVRIRQALNYAIDTKAMLTAVGEGLGTPTTQIR</sequence>
<proteinExistence type="predicted"/>
<dbReference type="InterPro" id="IPR000914">
    <property type="entry name" value="SBP_5_dom"/>
</dbReference>
<dbReference type="RefSeq" id="WP_134447065.1">
    <property type="nucleotide sequence ID" value="NZ_SOFS01000009.1"/>
</dbReference>
<comment type="caution">
    <text evidence="2">The sequence shown here is derived from an EMBL/GenBank/DDBJ whole genome shotgun (WGS) entry which is preliminary data.</text>
</comment>
<dbReference type="Proteomes" id="UP000297604">
    <property type="component" value="Unassembled WGS sequence"/>
</dbReference>
<organism evidence="2 3">
    <name type="scientific">Cryobacterium glucosi</name>
    <dbReference type="NCBI Taxonomy" id="1259175"/>
    <lineage>
        <taxon>Bacteria</taxon>
        <taxon>Bacillati</taxon>
        <taxon>Actinomycetota</taxon>
        <taxon>Actinomycetes</taxon>
        <taxon>Micrococcales</taxon>
        <taxon>Microbacteriaceae</taxon>
        <taxon>Cryobacterium</taxon>
    </lineage>
</organism>